<feature type="domain" description="Duffy-antigen binding" evidence="2">
    <location>
        <begin position="2"/>
        <end position="115"/>
    </location>
</feature>
<dbReference type="RefSeq" id="XP_018638676.1">
    <property type="nucleotide sequence ID" value="XM_018783542.1"/>
</dbReference>
<dbReference type="InterPro" id="IPR008602">
    <property type="entry name" value="Duffy-antigen-binding"/>
</dbReference>
<evidence type="ECO:0000259" key="2">
    <source>
        <dbReference type="Pfam" id="PF05424"/>
    </source>
</evidence>
<dbReference type="Pfam" id="PF05424">
    <property type="entry name" value="Duffy_binding"/>
    <property type="match status" value="1"/>
</dbReference>
<dbReference type="KEGG" id="pgab:PGSY75_0042600"/>
<accession>A0A151L1X5</accession>
<feature type="non-terminal residue" evidence="3">
    <location>
        <position position="1"/>
    </location>
</feature>
<dbReference type="GeneID" id="29774155"/>
<dbReference type="SUPFAM" id="SSF140924">
    <property type="entry name" value="Duffy binding domain-like"/>
    <property type="match status" value="1"/>
</dbReference>
<dbReference type="VEuPathDB" id="PlasmoDB:PGSY75_0042600"/>
<gene>
    <name evidence="3" type="ORF">PGSY75_0042600</name>
</gene>
<dbReference type="GO" id="GO:0046789">
    <property type="term" value="F:host cell surface receptor binding"/>
    <property type="evidence" value="ECO:0007669"/>
    <property type="project" value="InterPro"/>
</dbReference>
<dbReference type="EMBL" id="LVLB01000424">
    <property type="protein sequence ID" value="KYN92950.1"/>
    <property type="molecule type" value="Genomic_DNA"/>
</dbReference>
<dbReference type="InterPro" id="IPR042202">
    <property type="entry name" value="Duffy-ag-bd_sf"/>
</dbReference>
<dbReference type="Proteomes" id="UP000076004">
    <property type="component" value="Unassembled WGS sequence"/>
</dbReference>
<evidence type="ECO:0000256" key="1">
    <source>
        <dbReference type="SAM" id="MobiDB-lite"/>
    </source>
</evidence>
<dbReference type="Gene3D" id="1.20.1310.20">
    <property type="entry name" value="Duffy-antigen binding domain"/>
    <property type="match status" value="1"/>
</dbReference>
<evidence type="ECO:0000313" key="4">
    <source>
        <dbReference type="Proteomes" id="UP000076004"/>
    </source>
</evidence>
<protein>
    <submittedName>
        <fullName evidence="3">Putative EMP1-like protein</fullName>
    </submittedName>
</protein>
<feature type="region of interest" description="Disordered" evidence="1">
    <location>
        <begin position="54"/>
        <end position="74"/>
    </location>
</feature>
<comment type="caution">
    <text evidence="3">The sequence shown here is derived from an EMBL/GenBank/DDBJ whole genome shotgun (WGS) entry which is preliminary data.</text>
</comment>
<sequence>VAVPPRYDEICKDVMDDRYDKRKQHMENQEYYDNNRMLLSEILLLAKSEGRSLRQQYKNRGGNRSGNRGANSNESMCISARRSFADIGDIVKGTNLVDRDDGNDVEKHLKEMFTTLRQ</sequence>
<proteinExistence type="predicted"/>
<evidence type="ECO:0000313" key="3">
    <source>
        <dbReference type="EMBL" id="KYN92950.1"/>
    </source>
</evidence>
<feature type="compositionally biased region" description="Low complexity" evidence="1">
    <location>
        <begin position="59"/>
        <end position="74"/>
    </location>
</feature>
<feature type="non-terminal residue" evidence="3">
    <location>
        <position position="118"/>
    </location>
</feature>
<reference evidence="3 4" key="1">
    <citation type="journal article" date="2016" name="Nat. Commun.">
        <title>Genomes of cryptic chimpanzee Plasmodium species reveal key evolutionary events leading to human malaria.</title>
        <authorList>
            <person name="Sundararaman S.A."/>
            <person name="Plenderleith L.J."/>
            <person name="Liu W."/>
            <person name="Loy D.E."/>
            <person name="Learn G.H."/>
            <person name="Li Y."/>
            <person name="Shaw K.S."/>
            <person name="Ayouba A."/>
            <person name="Peeters M."/>
            <person name="Speede S."/>
            <person name="Shaw G.M."/>
            <person name="Bushman F.D."/>
            <person name="Brisson D."/>
            <person name="Rayner J.C."/>
            <person name="Sharp P.M."/>
            <person name="Hahn B.H."/>
        </authorList>
    </citation>
    <scope>NUCLEOTIDE SEQUENCE [LARGE SCALE GENOMIC DNA]</scope>
    <source>
        <strain evidence="3 4">SY75</strain>
    </source>
</reference>
<name>A0A151L1X5_9APIC</name>
<organism evidence="3 4">
    <name type="scientific">Plasmodium gaboni</name>
    <dbReference type="NCBI Taxonomy" id="647221"/>
    <lineage>
        <taxon>Eukaryota</taxon>
        <taxon>Sar</taxon>
        <taxon>Alveolata</taxon>
        <taxon>Apicomplexa</taxon>
        <taxon>Aconoidasida</taxon>
        <taxon>Haemosporida</taxon>
        <taxon>Plasmodiidae</taxon>
        <taxon>Plasmodium</taxon>
        <taxon>Plasmodium (Laverania)</taxon>
    </lineage>
</organism>
<dbReference type="GO" id="GO:0016020">
    <property type="term" value="C:membrane"/>
    <property type="evidence" value="ECO:0007669"/>
    <property type="project" value="InterPro"/>
</dbReference>
<dbReference type="AlphaFoldDB" id="A0A151L1X5"/>